<organism evidence="2 3">
    <name type="scientific">Plakobranchus ocellatus</name>
    <dbReference type="NCBI Taxonomy" id="259542"/>
    <lineage>
        <taxon>Eukaryota</taxon>
        <taxon>Metazoa</taxon>
        <taxon>Spiralia</taxon>
        <taxon>Lophotrochozoa</taxon>
        <taxon>Mollusca</taxon>
        <taxon>Gastropoda</taxon>
        <taxon>Heterobranchia</taxon>
        <taxon>Euthyneura</taxon>
        <taxon>Panpulmonata</taxon>
        <taxon>Sacoglossa</taxon>
        <taxon>Placobranchoidea</taxon>
        <taxon>Plakobranchidae</taxon>
        <taxon>Plakobranchus</taxon>
    </lineage>
</organism>
<dbReference type="InterPro" id="IPR036734">
    <property type="entry name" value="Neur_chan_lig-bd_sf"/>
</dbReference>
<dbReference type="InterPro" id="IPR006202">
    <property type="entry name" value="Neur_chan_lig-bd"/>
</dbReference>
<dbReference type="Gene3D" id="2.70.170.10">
    <property type="entry name" value="Neurotransmitter-gated ion-channel ligand-binding domain"/>
    <property type="match status" value="1"/>
</dbReference>
<keyword evidence="3" id="KW-1185">Reference proteome</keyword>
<feature type="domain" description="Neurotransmitter-gated ion-channel ligand-binding" evidence="1">
    <location>
        <begin position="82"/>
        <end position="121"/>
    </location>
</feature>
<dbReference type="Pfam" id="PF02931">
    <property type="entry name" value="Neur_chan_LBD"/>
    <property type="match status" value="1"/>
</dbReference>
<evidence type="ECO:0000313" key="3">
    <source>
        <dbReference type="Proteomes" id="UP000735302"/>
    </source>
</evidence>
<dbReference type="GO" id="GO:0005230">
    <property type="term" value="F:extracellular ligand-gated monoatomic ion channel activity"/>
    <property type="evidence" value="ECO:0007669"/>
    <property type="project" value="InterPro"/>
</dbReference>
<dbReference type="GO" id="GO:0016020">
    <property type="term" value="C:membrane"/>
    <property type="evidence" value="ECO:0007669"/>
    <property type="project" value="InterPro"/>
</dbReference>
<protein>
    <submittedName>
        <fullName evidence="2">Acetylcholine receptor protein alpha</fullName>
    </submittedName>
</protein>
<reference evidence="2 3" key="1">
    <citation type="journal article" date="2021" name="Elife">
        <title>Chloroplast acquisition without the gene transfer in kleptoplastic sea slugs, Plakobranchus ocellatus.</title>
        <authorList>
            <person name="Maeda T."/>
            <person name="Takahashi S."/>
            <person name="Yoshida T."/>
            <person name="Shimamura S."/>
            <person name="Takaki Y."/>
            <person name="Nagai Y."/>
            <person name="Toyoda A."/>
            <person name="Suzuki Y."/>
            <person name="Arimoto A."/>
            <person name="Ishii H."/>
            <person name="Satoh N."/>
            <person name="Nishiyama T."/>
            <person name="Hasebe M."/>
            <person name="Maruyama T."/>
            <person name="Minagawa J."/>
            <person name="Obokata J."/>
            <person name="Shigenobu S."/>
        </authorList>
    </citation>
    <scope>NUCLEOTIDE SEQUENCE [LARGE SCALE GENOMIC DNA]</scope>
</reference>
<comment type="caution">
    <text evidence="2">The sequence shown here is derived from an EMBL/GenBank/DDBJ whole genome shotgun (WGS) entry which is preliminary data.</text>
</comment>
<evidence type="ECO:0000259" key="1">
    <source>
        <dbReference type="Pfam" id="PF02931"/>
    </source>
</evidence>
<gene>
    <name evidence="2" type="ORF">PoB_006300800</name>
</gene>
<name>A0AAV4CXC2_9GAST</name>
<keyword evidence="2" id="KW-0675">Receptor</keyword>
<proteinExistence type="predicted"/>
<dbReference type="Proteomes" id="UP000735302">
    <property type="component" value="Unassembled WGS sequence"/>
</dbReference>
<dbReference type="EMBL" id="BLXT01007071">
    <property type="protein sequence ID" value="GFO36503.1"/>
    <property type="molecule type" value="Genomic_DNA"/>
</dbReference>
<sequence>MLLQQVYPAITSSRLLQLEFTRLQNCLDLANIHLLYTFYSQKPLKVTLDSAGGSEKAGYQEAEFYKPHMPKDRSGLEFIPDEQRLLDYIMRGYERSVRPVRNASSPVIIQMGLTLTQVLDMVRFA</sequence>
<accession>A0AAV4CXC2</accession>
<evidence type="ECO:0000313" key="2">
    <source>
        <dbReference type="EMBL" id="GFO36503.1"/>
    </source>
</evidence>
<dbReference type="SUPFAM" id="SSF63712">
    <property type="entry name" value="Nicotinic receptor ligand binding domain-like"/>
    <property type="match status" value="1"/>
</dbReference>
<dbReference type="AlphaFoldDB" id="A0AAV4CXC2"/>